<dbReference type="Gene3D" id="2.60.40.2070">
    <property type="match status" value="1"/>
</dbReference>
<dbReference type="FunFam" id="2.60.40.2610:FF:000001">
    <property type="entry name" value="Outer membrane fimbrial usher protein"/>
    <property type="match status" value="1"/>
</dbReference>
<dbReference type="GO" id="GO:0009279">
    <property type="term" value="C:cell outer membrane"/>
    <property type="evidence" value="ECO:0007669"/>
    <property type="project" value="UniProtKB-SubCell"/>
</dbReference>
<dbReference type="InterPro" id="IPR037224">
    <property type="entry name" value="PapC_N_sf"/>
</dbReference>
<comment type="caution">
    <text evidence="14">The sequence shown here is derived from an EMBL/GenBank/DDBJ whole genome shotgun (WGS) entry which is preliminary data.</text>
</comment>
<evidence type="ECO:0000256" key="5">
    <source>
        <dbReference type="ARBA" id="ARBA00022558"/>
    </source>
</evidence>
<feature type="domain" description="PapC-like C-terminal" evidence="12">
    <location>
        <begin position="747"/>
        <end position="813"/>
    </location>
</feature>
<evidence type="ECO:0000256" key="2">
    <source>
        <dbReference type="ARBA" id="ARBA00008064"/>
    </source>
</evidence>
<dbReference type="AlphaFoldDB" id="A0A3A5K5S8"/>
<dbReference type="InterPro" id="IPR025949">
    <property type="entry name" value="PapC-like_C"/>
</dbReference>
<keyword evidence="3 11" id="KW-0813">Transport</keyword>
<dbReference type="GO" id="GO:0015473">
    <property type="term" value="F:fimbrial usher porin activity"/>
    <property type="evidence" value="ECO:0007669"/>
    <property type="project" value="InterPro"/>
</dbReference>
<dbReference type="InterPro" id="IPR025885">
    <property type="entry name" value="PapC_N"/>
</dbReference>
<keyword evidence="4" id="KW-1134">Transmembrane beta strand</keyword>
<name>A0A3A5K5S8_9ENTR</name>
<keyword evidence="9" id="KW-1015">Disulfide bond</keyword>
<dbReference type="Pfam" id="PF00577">
    <property type="entry name" value="Usher"/>
    <property type="match status" value="1"/>
</dbReference>
<accession>A0A3A5K5S8</accession>
<keyword evidence="10 11" id="KW-0998">Cell outer membrane</keyword>
<comment type="subcellular location">
    <subcellularLocation>
        <location evidence="1 11">Cell outer membrane</location>
        <topology evidence="1 11">Multi-pass membrane protein</topology>
    </subcellularLocation>
</comment>
<keyword evidence="8 11" id="KW-0472">Membrane</keyword>
<dbReference type="Pfam" id="PF13954">
    <property type="entry name" value="PapC_N"/>
    <property type="match status" value="1"/>
</dbReference>
<evidence type="ECO:0000259" key="12">
    <source>
        <dbReference type="Pfam" id="PF13953"/>
    </source>
</evidence>
<dbReference type="Pfam" id="PF13953">
    <property type="entry name" value="PapC_C"/>
    <property type="match status" value="1"/>
</dbReference>
<dbReference type="Gene3D" id="2.60.40.3110">
    <property type="match status" value="1"/>
</dbReference>
<evidence type="ECO:0000256" key="10">
    <source>
        <dbReference type="ARBA" id="ARBA00023237"/>
    </source>
</evidence>
<feature type="domain" description="PapC N-terminal" evidence="13">
    <location>
        <begin position="11"/>
        <end position="157"/>
    </location>
</feature>
<dbReference type="EMBL" id="QZWH01000001">
    <property type="protein sequence ID" value="RJT28082.1"/>
    <property type="molecule type" value="Genomic_DNA"/>
</dbReference>
<proteinExistence type="inferred from homology"/>
<evidence type="ECO:0000259" key="13">
    <source>
        <dbReference type="Pfam" id="PF13954"/>
    </source>
</evidence>
<keyword evidence="6 11" id="KW-0812">Transmembrane</keyword>
<evidence type="ECO:0000313" key="15">
    <source>
        <dbReference type="Proteomes" id="UP000276295"/>
    </source>
</evidence>
<evidence type="ECO:0000256" key="6">
    <source>
        <dbReference type="ARBA" id="ARBA00022692"/>
    </source>
</evidence>
<gene>
    <name evidence="14" type="ORF">D6029_00490</name>
</gene>
<evidence type="ECO:0000256" key="4">
    <source>
        <dbReference type="ARBA" id="ARBA00022452"/>
    </source>
</evidence>
<dbReference type="InterPro" id="IPR043142">
    <property type="entry name" value="PapC-like_C_sf"/>
</dbReference>
<evidence type="ECO:0000313" key="14">
    <source>
        <dbReference type="EMBL" id="RJT28082.1"/>
    </source>
</evidence>
<dbReference type="InterPro" id="IPR018030">
    <property type="entry name" value="Fimbrial_membr_usher_CS"/>
</dbReference>
<dbReference type="InterPro" id="IPR000015">
    <property type="entry name" value="Fimb_usher"/>
</dbReference>
<dbReference type="FunFam" id="3.10.20.410:FF:000001">
    <property type="entry name" value="Fimbrial outer membrane usher protein"/>
    <property type="match status" value="1"/>
</dbReference>
<keyword evidence="15" id="KW-1185">Reference proteome</keyword>
<evidence type="ECO:0000256" key="9">
    <source>
        <dbReference type="ARBA" id="ARBA00023157"/>
    </source>
</evidence>
<keyword evidence="5 11" id="KW-1029">Fimbrium biogenesis</keyword>
<dbReference type="PANTHER" id="PTHR30451:SF21">
    <property type="entry name" value="FIMBRIAL USHER DOMAIN-CONTAINING PROTEIN YDET-RELATED"/>
    <property type="match status" value="1"/>
</dbReference>
<dbReference type="Gene3D" id="2.60.40.2610">
    <property type="entry name" value="Outer membrane usher protein FimD, plug domain"/>
    <property type="match status" value="1"/>
</dbReference>
<keyword evidence="7" id="KW-0732">Signal</keyword>
<dbReference type="PROSITE" id="PS01151">
    <property type="entry name" value="FIMBRIAL_USHER"/>
    <property type="match status" value="1"/>
</dbReference>
<dbReference type="FunFam" id="2.60.40.3110:FF:000001">
    <property type="entry name" value="Putative fimbrial outer membrane usher"/>
    <property type="match status" value="1"/>
</dbReference>
<dbReference type="SUPFAM" id="SSF141729">
    <property type="entry name" value="FimD N-terminal domain-like"/>
    <property type="match status" value="1"/>
</dbReference>
<dbReference type="GO" id="GO:0009297">
    <property type="term" value="P:pilus assembly"/>
    <property type="evidence" value="ECO:0007669"/>
    <property type="project" value="InterPro"/>
</dbReference>
<evidence type="ECO:0000256" key="7">
    <source>
        <dbReference type="ARBA" id="ARBA00022729"/>
    </source>
</evidence>
<reference evidence="14 15" key="1">
    <citation type="submission" date="2018-09" db="EMBL/GenBank/DDBJ databases">
        <title>Draft genome sequence of Buttiauxella izardii CCUG 35510T.</title>
        <authorList>
            <person name="Salva-Serra F."/>
            <person name="Marathe N."/>
            <person name="Moore E."/>
            <person name="Stadler-Svensson L."/>
            <person name="Engstrom-Jakobsson H."/>
        </authorList>
    </citation>
    <scope>NUCLEOTIDE SEQUENCE [LARGE SCALE GENOMIC DNA]</scope>
    <source>
        <strain evidence="14 15">CCUG 35510</strain>
    </source>
</reference>
<comment type="similarity">
    <text evidence="2 11">Belongs to the fimbrial export usher family.</text>
</comment>
<sequence>MSFGAQARDVFNPLLLEVGAPQQGVTDLSVFEEGAGQPPGIYRVDIFLNNDQFDTRNVEFSLQKDAQGKETLQPCLSVAMLHEMGVKTDLYPELGAKEAKCAKLSAIPQASTDFRFNDQRLLVSVPQLAVSQSARGAVPENQWDNGIVAMLLNYSLSGSNSYAKNGQSSDSNSQYANLRPGLNIGPWRLRNYTTWSRDSNGQDKWDTVYTYAARSINALKSQLVLGDSSSPSDVFDSVPFRGAQLASDDDMMPDSLKGYAPVVRGIARTNAQVVIRQNGYVIYQSYVAPGAFEITDMYPTGGSGDLYVTIKEADGSEQKLVIPYASLPVLQREGRLKYSITGGQYRSYDGSVDETPFSQGTAIYGLPAGFTAYGGGQFSSHYQSLALGAGKNLGDFGAVSADVTQAWSTLQDQPKDSGQSWRARYSKNIVQTGTNFAIAGYRYSTSGYYSLQEVMDTYRDGPASYLQQLERPRNRSELSISQNLTEALGTLSLSWVSEDYWNSDRTMRSIGAGYSNSFNGMSYGLNYSYNENSTANKNGVQGRGKVYDRDQVFSFNLSVPMSLFMPNTYASYNLNTSKNGNTTNSVGLNGMALEGNSLSWGVQQGYGSQGVGYTGNLNADYRGTYGEVNGGYSYDRNSQRLNYGVQGGLVAHENGVTLGQPLGETIALIAAPGAHGVDVDNQTGVKTDWRGYAIVPYTTPYRRNSVQLSTATLPDDVDLTINNQNVVPTRGAVVRANFKASVGQRALMTILRTTGAPVPFGAMVTNQAQKTAQGAIVGDAGQVYLTGLADSGALMVKWGSSSQEQCQVNYTLAKQTTNAGVQVMNGLCK</sequence>
<dbReference type="InterPro" id="IPR042186">
    <property type="entry name" value="FimD_plug_dom"/>
</dbReference>
<dbReference type="Gene3D" id="3.10.20.410">
    <property type="match status" value="1"/>
</dbReference>
<evidence type="ECO:0000256" key="8">
    <source>
        <dbReference type="ARBA" id="ARBA00023136"/>
    </source>
</evidence>
<organism evidence="14 15">
    <name type="scientific">Buttiauxella izardii</name>
    <dbReference type="NCBI Taxonomy" id="82991"/>
    <lineage>
        <taxon>Bacteria</taxon>
        <taxon>Pseudomonadati</taxon>
        <taxon>Pseudomonadota</taxon>
        <taxon>Gammaproteobacteria</taxon>
        <taxon>Enterobacterales</taxon>
        <taxon>Enterobacteriaceae</taxon>
        <taxon>Buttiauxella</taxon>
    </lineage>
</organism>
<dbReference type="PANTHER" id="PTHR30451">
    <property type="entry name" value="OUTER MEMBRANE USHER PROTEIN"/>
    <property type="match status" value="1"/>
</dbReference>
<evidence type="ECO:0000256" key="11">
    <source>
        <dbReference type="RuleBase" id="RU003884"/>
    </source>
</evidence>
<evidence type="ECO:0000256" key="1">
    <source>
        <dbReference type="ARBA" id="ARBA00004571"/>
    </source>
</evidence>
<evidence type="ECO:0000256" key="3">
    <source>
        <dbReference type="ARBA" id="ARBA00022448"/>
    </source>
</evidence>
<dbReference type="Proteomes" id="UP000276295">
    <property type="component" value="Unassembled WGS sequence"/>
</dbReference>
<protein>
    <submittedName>
        <fullName evidence="14">Fimbrial biogenesis outer membrane usher protein</fullName>
    </submittedName>
</protein>